<keyword evidence="4 9" id="KW-0812">Transmembrane</keyword>
<dbReference type="InterPro" id="IPR003593">
    <property type="entry name" value="AAA+_ATPase"/>
</dbReference>
<dbReference type="CDD" id="cd18552">
    <property type="entry name" value="ABC_6TM_MsbA_like"/>
    <property type="match status" value="1"/>
</dbReference>
<name>A0A8J3DXD9_9RHOB</name>
<keyword evidence="7 9" id="KW-1133">Transmembrane helix</keyword>
<comment type="subcellular location">
    <subcellularLocation>
        <location evidence="1">Cell membrane</location>
        <topology evidence="1">Multi-pass membrane protein</topology>
    </subcellularLocation>
</comment>
<gene>
    <name evidence="12" type="ORF">GCM10007276_26750</name>
</gene>
<evidence type="ECO:0000313" key="13">
    <source>
        <dbReference type="Proteomes" id="UP000602745"/>
    </source>
</evidence>
<dbReference type="PANTHER" id="PTHR43394:SF1">
    <property type="entry name" value="ATP-BINDING CASSETTE SUB-FAMILY B MEMBER 10, MITOCHONDRIAL"/>
    <property type="match status" value="1"/>
</dbReference>
<dbReference type="PROSITE" id="PS50929">
    <property type="entry name" value="ABC_TM1F"/>
    <property type="match status" value="1"/>
</dbReference>
<keyword evidence="3" id="KW-1003">Cell membrane</keyword>
<dbReference type="SMART" id="SM00382">
    <property type="entry name" value="AAA"/>
    <property type="match status" value="1"/>
</dbReference>
<reference evidence="12" key="2">
    <citation type="submission" date="2020-09" db="EMBL/GenBank/DDBJ databases">
        <authorList>
            <person name="Sun Q."/>
            <person name="Sedlacek I."/>
        </authorList>
    </citation>
    <scope>NUCLEOTIDE SEQUENCE</scope>
    <source>
        <strain evidence="12">CCM 7684</strain>
    </source>
</reference>
<dbReference type="SUPFAM" id="SSF52540">
    <property type="entry name" value="P-loop containing nucleoside triphosphate hydrolases"/>
    <property type="match status" value="1"/>
</dbReference>
<feature type="domain" description="ABC transmembrane type-1" evidence="11">
    <location>
        <begin position="47"/>
        <end position="329"/>
    </location>
</feature>
<reference evidence="12" key="1">
    <citation type="journal article" date="2014" name="Int. J. Syst. Evol. Microbiol.">
        <title>Complete genome sequence of Corynebacterium casei LMG S-19264T (=DSM 44701T), isolated from a smear-ripened cheese.</title>
        <authorList>
            <consortium name="US DOE Joint Genome Institute (JGI-PGF)"/>
            <person name="Walter F."/>
            <person name="Albersmeier A."/>
            <person name="Kalinowski J."/>
            <person name="Ruckert C."/>
        </authorList>
    </citation>
    <scope>NUCLEOTIDE SEQUENCE</scope>
    <source>
        <strain evidence="12">CCM 7684</strain>
    </source>
</reference>
<dbReference type="Pfam" id="PF00664">
    <property type="entry name" value="ABC_membrane"/>
    <property type="match status" value="1"/>
</dbReference>
<protein>
    <submittedName>
        <fullName evidence="12">ABC transporter permease</fullName>
    </submittedName>
</protein>
<dbReference type="GO" id="GO:0015421">
    <property type="term" value="F:ABC-type oligopeptide transporter activity"/>
    <property type="evidence" value="ECO:0007669"/>
    <property type="project" value="TreeGrafter"/>
</dbReference>
<keyword evidence="2" id="KW-0813">Transport</keyword>
<dbReference type="Pfam" id="PF00005">
    <property type="entry name" value="ABC_tran"/>
    <property type="match status" value="1"/>
</dbReference>
<evidence type="ECO:0000259" key="11">
    <source>
        <dbReference type="PROSITE" id="PS50929"/>
    </source>
</evidence>
<evidence type="ECO:0000256" key="4">
    <source>
        <dbReference type="ARBA" id="ARBA00022692"/>
    </source>
</evidence>
<comment type="caution">
    <text evidence="12">The sequence shown here is derived from an EMBL/GenBank/DDBJ whole genome shotgun (WGS) entry which is preliminary data.</text>
</comment>
<dbReference type="FunFam" id="3.40.50.300:FF:000221">
    <property type="entry name" value="Multidrug ABC transporter ATP-binding protein"/>
    <property type="match status" value="1"/>
</dbReference>
<dbReference type="InterPro" id="IPR011527">
    <property type="entry name" value="ABC1_TM_dom"/>
</dbReference>
<dbReference type="PANTHER" id="PTHR43394">
    <property type="entry name" value="ATP-DEPENDENT PERMEASE MDL1, MITOCHONDRIAL"/>
    <property type="match status" value="1"/>
</dbReference>
<keyword evidence="6" id="KW-0067">ATP-binding</keyword>
<evidence type="ECO:0000256" key="2">
    <source>
        <dbReference type="ARBA" id="ARBA00022448"/>
    </source>
</evidence>
<dbReference type="GO" id="GO:0016887">
    <property type="term" value="F:ATP hydrolysis activity"/>
    <property type="evidence" value="ECO:0007669"/>
    <property type="project" value="InterPro"/>
</dbReference>
<keyword evidence="13" id="KW-1185">Reference proteome</keyword>
<organism evidence="12 13">
    <name type="scientific">Agaricicola taiwanensis</name>
    <dbReference type="NCBI Taxonomy" id="591372"/>
    <lineage>
        <taxon>Bacteria</taxon>
        <taxon>Pseudomonadati</taxon>
        <taxon>Pseudomonadota</taxon>
        <taxon>Alphaproteobacteria</taxon>
        <taxon>Rhodobacterales</taxon>
        <taxon>Paracoccaceae</taxon>
        <taxon>Agaricicola</taxon>
    </lineage>
</organism>
<feature type="transmembrane region" description="Helical" evidence="9">
    <location>
        <begin position="272"/>
        <end position="290"/>
    </location>
</feature>
<evidence type="ECO:0000256" key="7">
    <source>
        <dbReference type="ARBA" id="ARBA00022989"/>
    </source>
</evidence>
<dbReference type="PROSITE" id="PS50893">
    <property type="entry name" value="ABC_TRANSPORTER_2"/>
    <property type="match status" value="1"/>
</dbReference>
<feature type="transmembrane region" description="Helical" evidence="9">
    <location>
        <begin position="186"/>
        <end position="204"/>
    </location>
</feature>
<keyword evidence="8 9" id="KW-0472">Membrane</keyword>
<dbReference type="InterPro" id="IPR003439">
    <property type="entry name" value="ABC_transporter-like_ATP-bd"/>
</dbReference>
<dbReference type="GO" id="GO:0005886">
    <property type="term" value="C:plasma membrane"/>
    <property type="evidence" value="ECO:0007669"/>
    <property type="project" value="UniProtKB-SubCell"/>
</dbReference>
<evidence type="ECO:0000256" key="9">
    <source>
        <dbReference type="SAM" id="Phobius"/>
    </source>
</evidence>
<proteinExistence type="predicted"/>
<dbReference type="EMBL" id="BMCP01000002">
    <property type="protein sequence ID" value="GGE48168.1"/>
    <property type="molecule type" value="Genomic_DNA"/>
</dbReference>
<evidence type="ECO:0000256" key="3">
    <source>
        <dbReference type="ARBA" id="ARBA00022475"/>
    </source>
</evidence>
<dbReference type="Gene3D" id="1.20.1560.10">
    <property type="entry name" value="ABC transporter type 1, transmembrane domain"/>
    <property type="match status" value="1"/>
</dbReference>
<dbReference type="InterPro" id="IPR017871">
    <property type="entry name" value="ABC_transporter-like_CS"/>
</dbReference>
<evidence type="ECO:0000256" key="8">
    <source>
        <dbReference type="ARBA" id="ARBA00023136"/>
    </source>
</evidence>
<evidence type="ECO:0000313" key="12">
    <source>
        <dbReference type="EMBL" id="GGE48168.1"/>
    </source>
</evidence>
<evidence type="ECO:0000256" key="6">
    <source>
        <dbReference type="ARBA" id="ARBA00022840"/>
    </source>
</evidence>
<dbReference type="GO" id="GO:0005524">
    <property type="term" value="F:ATP binding"/>
    <property type="evidence" value="ECO:0007669"/>
    <property type="project" value="UniProtKB-KW"/>
</dbReference>
<feature type="transmembrane region" description="Helical" evidence="9">
    <location>
        <begin position="43"/>
        <end position="66"/>
    </location>
</feature>
<feature type="domain" description="ABC transporter" evidence="10">
    <location>
        <begin position="363"/>
        <end position="597"/>
    </location>
</feature>
<dbReference type="InterPro" id="IPR027417">
    <property type="entry name" value="P-loop_NTPase"/>
</dbReference>
<evidence type="ECO:0000259" key="10">
    <source>
        <dbReference type="PROSITE" id="PS50893"/>
    </source>
</evidence>
<dbReference type="InterPro" id="IPR039421">
    <property type="entry name" value="Type_1_exporter"/>
</dbReference>
<keyword evidence="5" id="KW-0547">Nucleotide-binding</keyword>
<evidence type="ECO:0000256" key="5">
    <source>
        <dbReference type="ARBA" id="ARBA00022741"/>
    </source>
</evidence>
<feature type="transmembrane region" description="Helical" evidence="9">
    <location>
        <begin position="86"/>
        <end position="111"/>
    </location>
</feature>
<dbReference type="InterPro" id="IPR036640">
    <property type="entry name" value="ABC1_TM_sf"/>
</dbReference>
<dbReference type="PROSITE" id="PS00211">
    <property type="entry name" value="ABC_TRANSPORTER_1"/>
    <property type="match status" value="1"/>
</dbReference>
<dbReference type="RefSeq" id="WP_188410214.1">
    <property type="nucleotide sequence ID" value="NZ_BMCP01000002.1"/>
</dbReference>
<dbReference type="Proteomes" id="UP000602745">
    <property type="component" value="Unassembled WGS sequence"/>
</dbReference>
<dbReference type="Gene3D" id="3.40.50.300">
    <property type="entry name" value="P-loop containing nucleotide triphosphate hydrolases"/>
    <property type="match status" value="1"/>
</dbReference>
<dbReference type="SUPFAM" id="SSF90123">
    <property type="entry name" value="ABC transporter transmembrane region"/>
    <property type="match status" value="1"/>
</dbReference>
<accession>A0A8J3DXD9</accession>
<sequence>MTNQIHDPYVLQIRSTREAAKQPSGERNRLFARFVREFFRPHIATLLVAVGAMIVYAGTISVLPWLFEQLVNEVFVRRAIDQLNEIVAFVAIIFALRGGSAFTQQYLLALVSNRVTAAVQKRFVAHVLKLDLVFFQKNSIGQIVARGTEDVNVLNQSATNLIVTLGRDFVTILGLIGYVIWTNPYWAGLAMLGAPLIAVPTVLATRRVRRLSHRGQELNGDLIGSFEEAFHSIRSIKAEGNEPVEQERLSTTVTTRRQVAIRIARTQATLSPIMDVVTAIALISVLMVGGRSVMTGETEPGQLMAFVGALMLLADPLRRLLQINAVLQLCMAAVERIYEVTDLQPRIIDAPGAAPLADPAGAIAFRDVHFAYDADKPILKGLSADILPGRMTAIVGESGSGKTTLFNLIARLNDPDQGSVEIGGQDLDRVSIANLRASIALVAQDSLLFDATVRENVAYGLLDVDDADILDVLRAADALEFVQRLPGGTDFRVGPRGTRLSGGQRQRIAIARALLRDSPILLLDEATSALDAATEARVLESLAKERAGKTTLMIAHRLAAVLKADRIIAVENGQVVEQGNHAELMSRDGAYARAFRLHAIES</sequence>
<dbReference type="AlphaFoldDB" id="A0A8J3DXD9"/>
<evidence type="ECO:0000256" key="1">
    <source>
        <dbReference type="ARBA" id="ARBA00004651"/>
    </source>
</evidence>